<dbReference type="InterPro" id="IPR003135">
    <property type="entry name" value="ATP-grasp_carboxylate-amine"/>
</dbReference>
<evidence type="ECO:0000313" key="5">
    <source>
        <dbReference type="EMBL" id="MBB5189007.1"/>
    </source>
</evidence>
<dbReference type="Proteomes" id="UP000536640">
    <property type="component" value="Unassembled WGS sequence"/>
</dbReference>
<reference evidence="5 6" key="1">
    <citation type="submission" date="2020-08" db="EMBL/GenBank/DDBJ databases">
        <title>Genomic Encyclopedia of Type Strains, Phase IV (KMG-IV): sequencing the most valuable type-strain genomes for metagenomic binning, comparative biology and taxonomic classification.</title>
        <authorList>
            <person name="Goeker M."/>
        </authorList>
    </citation>
    <scope>NUCLEOTIDE SEQUENCE [LARGE SCALE GENOMIC DNA]</scope>
    <source>
        <strain evidence="5 6">DSM 25701</strain>
    </source>
</reference>
<feature type="domain" description="ATP-grasp fold ATP-dependent carboxylate-amine ligase-type" evidence="4">
    <location>
        <begin position="19"/>
        <end position="112"/>
    </location>
</feature>
<proteinExistence type="predicted"/>
<gene>
    <name evidence="5" type="ORF">HNQ57_003306</name>
</gene>
<comment type="caution">
    <text evidence="5">The sequence shown here is derived from an EMBL/GenBank/DDBJ whole genome shotgun (WGS) entry which is preliminary data.</text>
</comment>
<evidence type="ECO:0000256" key="3">
    <source>
        <dbReference type="ARBA" id="ARBA00022840"/>
    </source>
</evidence>
<keyword evidence="5" id="KW-0808">Transferase</keyword>
<keyword evidence="2" id="KW-0547">Nucleotide-binding</keyword>
<dbReference type="RefSeq" id="WP_264299209.1">
    <property type="nucleotide sequence ID" value="NZ_JACHHW010000012.1"/>
</dbReference>
<dbReference type="GO" id="GO:0005829">
    <property type="term" value="C:cytosol"/>
    <property type="evidence" value="ECO:0007669"/>
    <property type="project" value="TreeGrafter"/>
</dbReference>
<evidence type="ECO:0000256" key="1">
    <source>
        <dbReference type="ARBA" id="ARBA00022598"/>
    </source>
</evidence>
<dbReference type="Pfam" id="PF02222">
    <property type="entry name" value="ATP-grasp"/>
    <property type="match status" value="1"/>
</dbReference>
<dbReference type="AlphaFoldDB" id="A0A840R800"/>
<dbReference type="GO" id="GO:0005524">
    <property type="term" value="F:ATP binding"/>
    <property type="evidence" value="ECO:0007669"/>
    <property type="project" value="UniProtKB-KW"/>
</dbReference>
<keyword evidence="3" id="KW-0067">ATP-binding</keyword>
<sequence>MPPHVDCQRRFVIAACLCRGVIKPIMSSSGKGQSLVRRPAEVDDSLIHAQESGRAGAGRVIVEGFVDFDYEITQLAIGHRGADGEDTATSFCAPIGHLQKKRRLSRVVAAASYA</sequence>
<evidence type="ECO:0000259" key="4">
    <source>
        <dbReference type="Pfam" id="PF02222"/>
    </source>
</evidence>
<accession>A0A840R800</accession>
<dbReference type="SUPFAM" id="SSF56059">
    <property type="entry name" value="Glutathione synthetase ATP-binding domain-like"/>
    <property type="match status" value="1"/>
</dbReference>
<organism evidence="5 6">
    <name type="scientific">Zhongshania antarctica</name>
    <dbReference type="NCBI Taxonomy" id="641702"/>
    <lineage>
        <taxon>Bacteria</taxon>
        <taxon>Pseudomonadati</taxon>
        <taxon>Pseudomonadota</taxon>
        <taxon>Gammaproteobacteria</taxon>
        <taxon>Cellvibrionales</taxon>
        <taxon>Spongiibacteraceae</taxon>
        <taxon>Zhongshania</taxon>
    </lineage>
</organism>
<name>A0A840R800_9GAMM</name>
<protein>
    <submittedName>
        <fullName evidence="5">Formate-dependent phosphoribosylglycinamide formyltransferase (GAR transformylase)</fullName>
    </submittedName>
</protein>
<dbReference type="InterPro" id="IPR013815">
    <property type="entry name" value="ATP_grasp_subdomain_1"/>
</dbReference>
<keyword evidence="1" id="KW-0436">Ligase</keyword>
<dbReference type="PANTHER" id="PTHR43055">
    <property type="entry name" value="FORMATE-DEPENDENT PHOSPHORIBOSYLGLYCINAMIDE FORMYLTRANSFERASE"/>
    <property type="match status" value="1"/>
</dbReference>
<dbReference type="GO" id="GO:0016874">
    <property type="term" value="F:ligase activity"/>
    <property type="evidence" value="ECO:0007669"/>
    <property type="project" value="UniProtKB-KW"/>
</dbReference>
<evidence type="ECO:0000256" key="2">
    <source>
        <dbReference type="ARBA" id="ARBA00022741"/>
    </source>
</evidence>
<dbReference type="PANTHER" id="PTHR43055:SF1">
    <property type="entry name" value="FORMATE-DEPENDENT PHOSPHORIBOSYLGLYCINAMIDE FORMYLTRANSFERASE"/>
    <property type="match status" value="1"/>
</dbReference>
<evidence type="ECO:0000313" key="6">
    <source>
        <dbReference type="Proteomes" id="UP000536640"/>
    </source>
</evidence>
<keyword evidence="6" id="KW-1185">Reference proteome</keyword>
<dbReference type="GO" id="GO:0016740">
    <property type="term" value="F:transferase activity"/>
    <property type="evidence" value="ECO:0007669"/>
    <property type="project" value="UniProtKB-KW"/>
</dbReference>
<dbReference type="Gene3D" id="3.30.1490.20">
    <property type="entry name" value="ATP-grasp fold, A domain"/>
    <property type="match status" value="1"/>
</dbReference>
<dbReference type="EMBL" id="JACHHW010000012">
    <property type="protein sequence ID" value="MBB5189007.1"/>
    <property type="molecule type" value="Genomic_DNA"/>
</dbReference>